<feature type="compositionally biased region" description="Polar residues" evidence="3">
    <location>
        <begin position="162"/>
        <end position="177"/>
    </location>
</feature>
<dbReference type="GO" id="GO:0003723">
    <property type="term" value="F:RNA binding"/>
    <property type="evidence" value="ECO:0007669"/>
    <property type="project" value="UniProtKB-UniRule"/>
</dbReference>
<dbReference type="SMART" id="SM00715">
    <property type="entry name" value="LA"/>
    <property type="match status" value="1"/>
</dbReference>
<dbReference type="GO" id="GO:0005737">
    <property type="term" value="C:cytoplasm"/>
    <property type="evidence" value="ECO:0007669"/>
    <property type="project" value="UniProtKB-ARBA"/>
</dbReference>
<feature type="compositionally biased region" description="Low complexity" evidence="3">
    <location>
        <begin position="121"/>
        <end position="134"/>
    </location>
</feature>
<feature type="domain" description="HTH La-type RNA-binding" evidence="4">
    <location>
        <begin position="296"/>
        <end position="385"/>
    </location>
</feature>
<dbReference type="CDD" id="cd07323">
    <property type="entry name" value="LAM"/>
    <property type="match status" value="1"/>
</dbReference>
<keyword evidence="6" id="KW-1185">Reference proteome</keyword>
<protein>
    <recommendedName>
        <fullName evidence="4">HTH La-type RNA-binding domain-containing protein</fullName>
    </recommendedName>
</protein>
<evidence type="ECO:0000256" key="3">
    <source>
        <dbReference type="SAM" id="MobiDB-lite"/>
    </source>
</evidence>
<dbReference type="Pfam" id="PF05383">
    <property type="entry name" value="La"/>
    <property type="match status" value="1"/>
</dbReference>
<organism evidence="5 6">
    <name type="scientific">Stephania japonica</name>
    <dbReference type="NCBI Taxonomy" id="461633"/>
    <lineage>
        <taxon>Eukaryota</taxon>
        <taxon>Viridiplantae</taxon>
        <taxon>Streptophyta</taxon>
        <taxon>Embryophyta</taxon>
        <taxon>Tracheophyta</taxon>
        <taxon>Spermatophyta</taxon>
        <taxon>Magnoliopsida</taxon>
        <taxon>Ranunculales</taxon>
        <taxon>Menispermaceae</taxon>
        <taxon>Menispermoideae</taxon>
        <taxon>Cissampelideae</taxon>
        <taxon>Stephania</taxon>
    </lineage>
</organism>
<evidence type="ECO:0000313" key="6">
    <source>
        <dbReference type="Proteomes" id="UP001417504"/>
    </source>
</evidence>
<name>A0AAP0I4W9_9MAGN</name>
<proteinExistence type="predicted"/>
<gene>
    <name evidence="5" type="ORF">Sjap_016736</name>
</gene>
<dbReference type="Gene3D" id="1.10.10.10">
    <property type="entry name" value="Winged helix-like DNA-binding domain superfamily/Winged helix DNA-binding domain"/>
    <property type="match status" value="1"/>
</dbReference>
<feature type="region of interest" description="Disordered" evidence="3">
    <location>
        <begin position="1"/>
        <end position="32"/>
    </location>
</feature>
<dbReference type="PANTHER" id="PTHR22792">
    <property type="entry name" value="LUPUS LA PROTEIN-RELATED"/>
    <property type="match status" value="1"/>
</dbReference>
<reference evidence="5 6" key="1">
    <citation type="submission" date="2024-01" db="EMBL/GenBank/DDBJ databases">
        <title>Genome assemblies of Stephania.</title>
        <authorList>
            <person name="Yang L."/>
        </authorList>
    </citation>
    <scope>NUCLEOTIDE SEQUENCE [LARGE SCALE GENOMIC DNA]</scope>
    <source>
        <strain evidence="5">QJT</strain>
        <tissue evidence="5">Leaf</tissue>
    </source>
</reference>
<dbReference type="InterPro" id="IPR006630">
    <property type="entry name" value="La_HTH"/>
</dbReference>
<dbReference type="PANTHER" id="PTHR22792:SF132">
    <property type="entry name" value="LA-RELATED PROTEIN 1"/>
    <property type="match status" value="1"/>
</dbReference>
<feature type="compositionally biased region" description="Pro residues" evidence="3">
    <location>
        <begin position="107"/>
        <end position="120"/>
    </location>
</feature>
<dbReference type="PROSITE" id="PS50961">
    <property type="entry name" value="HTH_LA"/>
    <property type="match status" value="1"/>
</dbReference>
<dbReference type="EMBL" id="JBBNAE010000007">
    <property type="protein sequence ID" value="KAK9108676.1"/>
    <property type="molecule type" value="Genomic_DNA"/>
</dbReference>
<comment type="caution">
    <text evidence="5">The sequence shown here is derived from an EMBL/GenBank/DDBJ whole genome shotgun (WGS) entry which is preliminary data.</text>
</comment>
<evidence type="ECO:0000313" key="5">
    <source>
        <dbReference type="EMBL" id="KAK9108676.1"/>
    </source>
</evidence>
<dbReference type="SUPFAM" id="SSF46785">
    <property type="entry name" value="Winged helix' DNA-binding domain"/>
    <property type="match status" value="1"/>
</dbReference>
<dbReference type="Proteomes" id="UP001417504">
    <property type="component" value="Unassembled WGS sequence"/>
</dbReference>
<accession>A0AAP0I4W9</accession>
<evidence type="ECO:0000259" key="4">
    <source>
        <dbReference type="PROSITE" id="PS50961"/>
    </source>
</evidence>
<dbReference type="InterPro" id="IPR036388">
    <property type="entry name" value="WH-like_DNA-bd_sf"/>
</dbReference>
<dbReference type="InterPro" id="IPR036390">
    <property type="entry name" value="WH_DNA-bd_sf"/>
</dbReference>
<feature type="compositionally biased region" description="Low complexity" evidence="3">
    <location>
        <begin position="71"/>
        <end position="94"/>
    </location>
</feature>
<dbReference type="AlphaFoldDB" id="A0AAP0I4W9"/>
<keyword evidence="1 2" id="KW-0694">RNA-binding</keyword>
<feature type="region of interest" description="Disordered" evidence="3">
    <location>
        <begin position="68"/>
        <end position="201"/>
    </location>
</feature>
<dbReference type="InterPro" id="IPR045180">
    <property type="entry name" value="La_dom_prot"/>
</dbReference>
<evidence type="ECO:0000256" key="2">
    <source>
        <dbReference type="PROSITE-ProRule" id="PRU00332"/>
    </source>
</evidence>
<feature type="compositionally biased region" description="Basic and acidic residues" evidence="3">
    <location>
        <begin position="186"/>
        <end position="201"/>
    </location>
</feature>
<sequence>MAMAMAAATDSGLSPPPPWGAPPQSQYCSEDSTNISAGISAVKNPVAWNKPANSTVQEVGPVMGAISWPALSDSTRPLPRSSSSSFSLLDNNNNKAKSLSAQDPNQQPTPPPPPPPPPPTSSASPNSIPNNALPLRHKSTKRGGEGSRPPPQIAFTVEVSVPSRNDSANSGPSASPSHSRKTGRRREHDRTNHDWSVHRNSNGRDAHLHLQQPFKPFPLPRTRSFARHPPPTNTIPPFILHPHPPPPPPPRHFGNTIGFHGVTTPLYYALPLSHKSIRGVPSIHAPPPTPPPIFFPAPHPQLLVSLLFQIDYYFSHDNLCKDIFLRQRMDNQGWVPVSFIATFNRVRQLTNNTRIILDAVRASTVVEVKGDKIRRRSDWKNWLLPPSTNRSTTSAAQPPHILHNDTLVTQLQNVRLEERDLSQNTVLSENPPLWDVTSKPASVELNCYSQTFIMDGIVPSVVQECSD</sequence>
<evidence type="ECO:0000256" key="1">
    <source>
        <dbReference type="ARBA" id="ARBA00022884"/>
    </source>
</evidence>